<evidence type="ECO:0000259" key="2">
    <source>
        <dbReference type="Pfam" id="PF13193"/>
    </source>
</evidence>
<dbReference type="Gene3D" id="3.30.300.30">
    <property type="match status" value="1"/>
</dbReference>
<dbReference type="InterPro" id="IPR050237">
    <property type="entry name" value="ATP-dep_AMP-bd_enzyme"/>
</dbReference>
<comment type="caution">
    <text evidence="3">The sequence shown here is derived from an EMBL/GenBank/DDBJ whole genome shotgun (WGS) entry which is preliminary data.</text>
</comment>
<dbReference type="PANTHER" id="PTHR43767">
    <property type="entry name" value="LONG-CHAIN-FATTY-ACID--COA LIGASE"/>
    <property type="match status" value="1"/>
</dbReference>
<keyword evidence="4" id="KW-1185">Reference proteome</keyword>
<name>A0ABV3S7T8_9GAMM</name>
<feature type="domain" description="AMP-binding enzyme C-terminal" evidence="2">
    <location>
        <begin position="459"/>
        <end position="532"/>
    </location>
</feature>
<evidence type="ECO:0000259" key="1">
    <source>
        <dbReference type="Pfam" id="PF00501"/>
    </source>
</evidence>
<dbReference type="PROSITE" id="PS00455">
    <property type="entry name" value="AMP_BINDING"/>
    <property type="match status" value="1"/>
</dbReference>
<dbReference type="Proteomes" id="UP001556653">
    <property type="component" value="Unassembled WGS sequence"/>
</dbReference>
<dbReference type="InterPro" id="IPR025110">
    <property type="entry name" value="AMP-bd_C"/>
</dbReference>
<sequence>MGQVDTDIDKAVVLHPAILLEFPLTMNTEYCADQRPMNWVGDWAGRRRCLTPDRTALVDPESGLQLTYRELDDRARRWATWMVDSLGLGQGDVVALLSRNRLEAIEIFMAAGKTGIVIAPVSHRLSPTEADDILSRLQPALLLSESALGDYIEGLGKAVAILLRLEFGTADSPVEQALARVTPRPVNHALALADTCLLIHTGGSTGLPKICRISHRQMVWNAVELLVAAPEGLAGRRELVLFPLFHVGGWNTVLPILYAGGCAVVPSAFDPASVLQTIDIHRINHLGAVEAMLRVIAEDPAFPEASLASLEAITTAGAPCAETSMAPFLARGIIIRQSYGLTEAGPSNFINARAMDDPTSAVTERASVGTSFFHCDYRIVDPVDGSPVAIGDSGELQLRSPHDFDGYLDDPERSRARWTDDGWIRSGDLAREDSEGRVFIVGRIDNVIVSGGENIAAEEVERLLGEHPAIKGVMVFGVPDERWGERPVAWVTGPAHDALPEIREWLDDRLARFKHPATLQIVEALPVTGAGKPDRRRAREEHIEATWREGS</sequence>
<dbReference type="SUPFAM" id="SSF56801">
    <property type="entry name" value="Acetyl-CoA synthetase-like"/>
    <property type="match status" value="1"/>
</dbReference>
<dbReference type="Gene3D" id="3.40.50.12780">
    <property type="entry name" value="N-terminal domain of ligase-like"/>
    <property type="match status" value="1"/>
</dbReference>
<dbReference type="RefSeq" id="WP_367966678.1">
    <property type="nucleotide sequence ID" value="NZ_JBAKFJ010000001.1"/>
</dbReference>
<protein>
    <submittedName>
        <fullName evidence="3">AMP-binding protein</fullName>
    </submittedName>
</protein>
<dbReference type="PANTHER" id="PTHR43767:SF1">
    <property type="entry name" value="NONRIBOSOMAL PEPTIDE SYNTHASE PES1 (EUROFUNG)-RELATED"/>
    <property type="match status" value="1"/>
</dbReference>
<reference evidence="3 4" key="1">
    <citation type="submission" date="2024-02" db="EMBL/GenBank/DDBJ databases">
        <title>New especies of Spiribacter isolated from saline water.</title>
        <authorList>
            <person name="Leon M.J."/>
            <person name="De La Haba R."/>
            <person name="Sanchez-Porro C."/>
            <person name="Ventosa A."/>
        </authorList>
    </citation>
    <scope>NUCLEOTIDE SEQUENCE [LARGE SCALE GENOMIC DNA]</scope>
    <source>
        <strain evidence="4">ag22IC4-227</strain>
    </source>
</reference>
<dbReference type="InterPro" id="IPR020845">
    <property type="entry name" value="AMP-binding_CS"/>
</dbReference>
<dbReference type="InterPro" id="IPR000873">
    <property type="entry name" value="AMP-dep_synth/lig_dom"/>
</dbReference>
<accession>A0ABV3S7T8</accession>
<dbReference type="InterPro" id="IPR042099">
    <property type="entry name" value="ANL_N_sf"/>
</dbReference>
<feature type="domain" description="AMP-dependent synthetase/ligase" evidence="1">
    <location>
        <begin position="51"/>
        <end position="408"/>
    </location>
</feature>
<dbReference type="InterPro" id="IPR045851">
    <property type="entry name" value="AMP-bd_C_sf"/>
</dbReference>
<gene>
    <name evidence="3" type="ORF">V6X64_04205</name>
</gene>
<dbReference type="EMBL" id="JBAKFJ010000001">
    <property type="protein sequence ID" value="MEX0386201.1"/>
    <property type="molecule type" value="Genomic_DNA"/>
</dbReference>
<proteinExistence type="predicted"/>
<evidence type="ECO:0000313" key="4">
    <source>
        <dbReference type="Proteomes" id="UP001556653"/>
    </source>
</evidence>
<dbReference type="Pfam" id="PF00501">
    <property type="entry name" value="AMP-binding"/>
    <property type="match status" value="1"/>
</dbReference>
<dbReference type="Pfam" id="PF13193">
    <property type="entry name" value="AMP-binding_C"/>
    <property type="match status" value="1"/>
</dbReference>
<evidence type="ECO:0000313" key="3">
    <source>
        <dbReference type="EMBL" id="MEX0386201.1"/>
    </source>
</evidence>
<organism evidence="3 4">
    <name type="scientific">Spiribacter onubensis</name>
    <dbReference type="NCBI Taxonomy" id="3122420"/>
    <lineage>
        <taxon>Bacteria</taxon>
        <taxon>Pseudomonadati</taxon>
        <taxon>Pseudomonadota</taxon>
        <taxon>Gammaproteobacteria</taxon>
        <taxon>Chromatiales</taxon>
        <taxon>Ectothiorhodospiraceae</taxon>
        <taxon>Spiribacter</taxon>
    </lineage>
</organism>